<name>A0A1H3WYU0_9BACT</name>
<evidence type="ECO:0000259" key="7">
    <source>
        <dbReference type="Pfam" id="PF02687"/>
    </source>
</evidence>
<dbReference type="GO" id="GO:0022857">
    <property type="term" value="F:transmembrane transporter activity"/>
    <property type="evidence" value="ECO:0007669"/>
    <property type="project" value="TreeGrafter"/>
</dbReference>
<sequence>MVLFNLKSAYRNIKVQRYYSLLHIIGLGIGVAAAIFIFLWVRYEKSFDQFNPEAGHIFRVNNAYAGSDGTNTVWIASPAPLRNIALQNKAVAACVRIGPDYAASVIEYNGKKIFEIGSVTRFVDADFFDFFKLPLLSGNAGSVLQQSNNVVLSASMAKKLFGAENPVGKIVTLHSKDQFVVSGVAKDMPANTSLSHLDIFLPLTFIAGPYKRPLDNPLDSPKSSHTIDDDYGNFDYSVFVRLVAGSDIHAVESQITKVYLDLGGPGVSGNLFVLQSLKDMHLIDEYGSKSTLYLVNAFSWIGLLIVFIACINYVNLSTARALVRLKEVGVKKILGANKLNLLGQFMLETSLLLLAAFMLALALVSVMMPIYQNLSGQLFSMDQITGGFVLKILAVIIGAFLISALYPALLLAGLRPLQFMKGGGDTGRSKYGLRRVLVVFQFAVSGIIIFGTVIMLQQMHFIKTRDIGYNRSLVLTVDMPHEMMMHSTAVLNMLANSHSIEAVTTASAMIDQVDNSSGSFAIEGRKDIDILFNDMEIAPGFLAAMQIKLLQGRDFNGTAEDSGHFLLNETAVKTLNLNNPVGQQVVYNGRKGIVTGVMRDFNFTSLKQKIAPLIVFSRPSKNGNHGGVLYVRAKAGSVDQAIENTKNVFRQYAGAQPFKYDFLDQNFKSAYDTFNRSVSLLNIFSVIAILISGLGLFGLATYTAEAKTKEIGIRKVLGASKKDIVTLISRDFVWLILLAAMIAMPVGSWIMHHWLRNFAYKITIGPLAFIEVVLFMMTVTLAIIGSKALQAASANPVKSLKSE</sequence>
<evidence type="ECO:0000256" key="2">
    <source>
        <dbReference type="ARBA" id="ARBA00022475"/>
    </source>
</evidence>
<feature type="domain" description="ABC3 transporter permease C-terminal" evidence="7">
    <location>
        <begin position="682"/>
        <end position="796"/>
    </location>
</feature>
<comment type="subcellular location">
    <subcellularLocation>
        <location evidence="1">Cell membrane</location>
        <topology evidence="1">Multi-pass membrane protein</topology>
    </subcellularLocation>
</comment>
<dbReference type="EMBL" id="FNQY01000004">
    <property type="protein sequence ID" value="SDZ92325.1"/>
    <property type="molecule type" value="Genomic_DNA"/>
</dbReference>
<keyword evidence="5 6" id="KW-0472">Membrane</keyword>
<feature type="domain" description="MacB-like periplasmic core" evidence="8">
    <location>
        <begin position="499"/>
        <end position="642"/>
    </location>
</feature>
<feature type="transmembrane region" description="Helical" evidence="6">
    <location>
        <begin position="297"/>
        <end position="316"/>
    </location>
</feature>
<keyword evidence="4 6" id="KW-1133">Transmembrane helix</keyword>
<feature type="transmembrane region" description="Helical" evidence="6">
    <location>
        <begin position="351"/>
        <end position="372"/>
    </location>
</feature>
<protein>
    <submittedName>
        <fullName evidence="9">FtsX-like permease family protein</fullName>
    </submittedName>
</protein>
<evidence type="ECO:0000259" key="8">
    <source>
        <dbReference type="Pfam" id="PF12704"/>
    </source>
</evidence>
<feature type="transmembrane region" description="Helical" evidence="6">
    <location>
        <begin position="435"/>
        <end position="456"/>
    </location>
</feature>
<gene>
    <name evidence="9" type="ORF">SAMN05192529_10495</name>
</gene>
<reference evidence="9 10" key="1">
    <citation type="submission" date="2016-10" db="EMBL/GenBank/DDBJ databases">
        <authorList>
            <person name="de Groot N.N."/>
        </authorList>
    </citation>
    <scope>NUCLEOTIDE SEQUENCE [LARGE SCALE GENOMIC DNA]</scope>
    <source>
        <strain evidence="9 10">Vu-144</strain>
    </source>
</reference>
<evidence type="ECO:0000256" key="1">
    <source>
        <dbReference type="ARBA" id="ARBA00004651"/>
    </source>
</evidence>
<dbReference type="InterPro" id="IPR003838">
    <property type="entry name" value="ABC3_permease_C"/>
</dbReference>
<evidence type="ECO:0000256" key="4">
    <source>
        <dbReference type="ARBA" id="ARBA00022989"/>
    </source>
</evidence>
<evidence type="ECO:0000313" key="9">
    <source>
        <dbReference type="EMBL" id="SDZ92325.1"/>
    </source>
</evidence>
<dbReference type="RefSeq" id="WP_091394557.1">
    <property type="nucleotide sequence ID" value="NZ_FNQY01000004.1"/>
</dbReference>
<evidence type="ECO:0000256" key="3">
    <source>
        <dbReference type="ARBA" id="ARBA00022692"/>
    </source>
</evidence>
<dbReference type="InterPro" id="IPR050250">
    <property type="entry name" value="Macrolide_Exporter_MacB"/>
</dbReference>
<feature type="transmembrane region" description="Helical" evidence="6">
    <location>
        <begin position="732"/>
        <end position="752"/>
    </location>
</feature>
<feature type="domain" description="ABC3 transporter permease C-terminal" evidence="7">
    <location>
        <begin position="301"/>
        <end position="412"/>
    </location>
</feature>
<dbReference type="PANTHER" id="PTHR30572:SF18">
    <property type="entry name" value="ABC-TYPE MACROLIDE FAMILY EXPORT SYSTEM PERMEASE COMPONENT 2"/>
    <property type="match status" value="1"/>
</dbReference>
<accession>A0A1H3WYU0</accession>
<feature type="domain" description="MacB-like periplasmic core" evidence="8">
    <location>
        <begin position="20"/>
        <end position="257"/>
    </location>
</feature>
<feature type="transmembrane region" description="Helical" evidence="6">
    <location>
        <begin position="683"/>
        <end position="704"/>
    </location>
</feature>
<dbReference type="GO" id="GO:0005886">
    <property type="term" value="C:plasma membrane"/>
    <property type="evidence" value="ECO:0007669"/>
    <property type="project" value="UniProtKB-SubCell"/>
</dbReference>
<feature type="transmembrane region" description="Helical" evidence="6">
    <location>
        <begin position="21"/>
        <end position="41"/>
    </location>
</feature>
<keyword evidence="3 6" id="KW-0812">Transmembrane</keyword>
<organism evidence="9 10">
    <name type="scientific">Arachidicoccus rhizosphaerae</name>
    <dbReference type="NCBI Taxonomy" id="551991"/>
    <lineage>
        <taxon>Bacteria</taxon>
        <taxon>Pseudomonadati</taxon>
        <taxon>Bacteroidota</taxon>
        <taxon>Chitinophagia</taxon>
        <taxon>Chitinophagales</taxon>
        <taxon>Chitinophagaceae</taxon>
        <taxon>Arachidicoccus</taxon>
    </lineage>
</organism>
<feature type="transmembrane region" description="Helical" evidence="6">
    <location>
        <begin position="758"/>
        <end position="784"/>
    </location>
</feature>
<dbReference type="InterPro" id="IPR025857">
    <property type="entry name" value="MacB_PCD"/>
</dbReference>
<proteinExistence type="predicted"/>
<dbReference type="OrthoDB" id="1451596at2"/>
<keyword evidence="2" id="KW-1003">Cell membrane</keyword>
<evidence type="ECO:0000256" key="5">
    <source>
        <dbReference type="ARBA" id="ARBA00023136"/>
    </source>
</evidence>
<dbReference type="Proteomes" id="UP000199041">
    <property type="component" value="Unassembled WGS sequence"/>
</dbReference>
<feature type="transmembrane region" description="Helical" evidence="6">
    <location>
        <begin position="392"/>
        <end position="414"/>
    </location>
</feature>
<dbReference type="Pfam" id="PF12704">
    <property type="entry name" value="MacB_PCD"/>
    <property type="match status" value="2"/>
</dbReference>
<evidence type="ECO:0000313" key="10">
    <source>
        <dbReference type="Proteomes" id="UP000199041"/>
    </source>
</evidence>
<dbReference type="STRING" id="551991.SAMN05192529_10495"/>
<dbReference type="AlphaFoldDB" id="A0A1H3WYU0"/>
<dbReference type="PANTHER" id="PTHR30572">
    <property type="entry name" value="MEMBRANE COMPONENT OF TRANSPORTER-RELATED"/>
    <property type="match status" value="1"/>
</dbReference>
<keyword evidence="10" id="KW-1185">Reference proteome</keyword>
<dbReference type="Pfam" id="PF02687">
    <property type="entry name" value="FtsX"/>
    <property type="match status" value="2"/>
</dbReference>
<evidence type="ECO:0000256" key="6">
    <source>
        <dbReference type="SAM" id="Phobius"/>
    </source>
</evidence>